<dbReference type="SUPFAM" id="SSF55874">
    <property type="entry name" value="ATPase domain of HSP90 chaperone/DNA topoisomerase II/histidine kinase"/>
    <property type="match status" value="1"/>
</dbReference>
<keyword evidence="5" id="KW-1185">Reference proteome</keyword>
<keyword evidence="1" id="KW-0723">Serine/threonine-protein kinase</keyword>
<dbReference type="EMBL" id="JBHMCR010000019">
    <property type="protein sequence ID" value="MFB9523851.1"/>
    <property type="molecule type" value="Genomic_DNA"/>
</dbReference>
<dbReference type="CDD" id="cd16936">
    <property type="entry name" value="HATPase_RsbW-like"/>
    <property type="match status" value="1"/>
</dbReference>
<accession>A0ABV5PKY4</accession>
<proteinExistence type="predicted"/>
<gene>
    <name evidence="4" type="ORF">ACFFTU_28295</name>
</gene>
<keyword evidence="1" id="KW-0418">Kinase</keyword>
<dbReference type="GO" id="GO:0005524">
    <property type="term" value="F:ATP binding"/>
    <property type="evidence" value="ECO:0007669"/>
    <property type="project" value="UniProtKB-KW"/>
</dbReference>
<evidence type="ECO:0000313" key="4">
    <source>
        <dbReference type="EMBL" id="MFB9523851.1"/>
    </source>
</evidence>
<dbReference type="RefSeq" id="WP_380837696.1">
    <property type="nucleotide sequence ID" value="NZ_BAAAXE010000001.1"/>
</dbReference>
<evidence type="ECO:0000313" key="5">
    <source>
        <dbReference type="Proteomes" id="UP001589718"/>
    </source>
</evidence>
<comment type="caution">
    <text evidence="4">The sequence shown here is derived from an EMBL/GenBank/DDBJ whole genome shotgun (WGS) entry which is preliminary data.</text>
</comment>
<protein>
    <submittedName>
        <fullName evidence="4">ATP-binding protein</fullName>
    </submittedName>
</protein>
<evidence type="ECO:0000256" key="1">
    <source>
        <dbReference type="ARBA" id="ARBA00022527"/>
    </source>
</evidence>
<dbReference type="Gene3D" id="3.30.565.10">
    <property type="entry name" value="Histidine kinase-like ATPase, C-terminal domain"/>
    <property type="match status" value="1"/>
</dbReference>
<feature type="region of interest" description="Disordered" evidence="2">
    <location>
        <begin position="1"/>
        <end position="48"/>
    </location>
</feature>
<keyword evidence="1" id="KW-0808">Transferase</keyword>
<dbReference type="Proteomes" id="UP001589718">
    <property type="component" value="Unassembled WGS sequence"/>
</dbReference>
<dbReference type="Pfam" id="PF13581">
    <property type="entry name" value="HATPase_c_2"/>
    <property type="match status" value="1"/>
</dbReference>
<feature type="compositionally biased region" description="Low complexity" evidence="2">
    <location>
        <begin position="24"/>
        <end position="42"/>
    </location>
</feature>
<dbReference type="PANTHER" id="PTHR35526">
    <property type="entry name" value="ANTI-SIGMA-F FACTOR RSBW-RELATED"/>
    <property type="match status" value="1"/>
</dbReference>
<keyword evidence="4" id="KW-0547">Nucleotide-binding</keyword>
<keyword evidence="4" id="KW-0067">ATP-binding</keyword>
<evidence type="ECO:0000259" key="3">
    <source>
        <dbReference type="Pfam" id="PF13581"/>
    </source>
</evidence>
<sequence length="183" mass="19292">MVTTEREGGCPMMESRGSAPPPDGAVDAPPGDGPAGPEESAGPPRPYEGVWRFTAPAVDISVPQARHAVRDLIRRQRVPASDDLVQGLLLIVSELVTNAVKHAALLSPELAVEVAVGADWIRVSVEDSHPYRPRPLETDYAQTGGRGLLLVREIAAESGGACDVEHTASGGKVIWAALPLTPR</sequence>
<evidence type="ECO:0000256" key="2">
    <source>
        <dbReference type="SAM" id="MobiDB-lite"/>
    </source>
</evidence>
<organism evidence="4 5">
    <name type="scientific">Streptomyces cremeus</name>
    <dbReference type="NCBI Taxonomy" id="66881"/>
    <lineage>
        <taxon>Bacteria</taxon>
        <taxon>Bacillati</taxon>
        <taxon>Actinomycetota</taxon>
        <taxon>Actinomycetes</taxon>
        <taxon>Kitasatosporales</taxon>
        <taxon>Streptomycetaceae</taxon>
        <taxon>Streptomyces</taxon>
    </lineage>
</organism>
<dbReference type="InterPro" id="IPR050267">
    <property type="entry name" value="Anti-sigma-factor_SerPK"/>
</dbReference>
<dbReference type="InterPro" id="IPR003594">
    <property type="entry name" value="HATPase_dom"/>
</dbReference>
<feature type="domain" description="Histidine kinase/HSP90-like ATPase" evidence="3">
    <location>
        <begin position="60"/>
        <end position="166"/>
    </location>
</feature>
<name>A0ABV5PKY4_STRCM</name>
<reference evidence="4 5" key="1">
    <citation type="submission" date="2024-09" db="EMBL/GenBank/DDBJ databases">
        <authorList>
            <person name="Sun Q."/>
            <person name="Mori K."/>
        </authorList>
    </citation>
    <scope>NUCLEOTIDE SEQUENCE [LARGE SCALE GENOMIC DNA]</scope>
    <source>
        <strain evidence="4 5">JCM 4362</strain>
    </source>
</reference>
<dbReference type="InterPro" id="IPR036890">
    <property type="entry name" value="HATPase_C_sf"/>
</dbReference>
<dbReference type="PANTHER" id="PTHR35526:SF3">
    <property type="entry name" value="ANTI-SIGMA-F FACTOR RSBW"/>
    <property type="match status" value="1"/>
</dbReference>